<name>A0AC34FNF4_9BILA</name>
<dbReference type="WBParaSite" id="ES5_v2.g18937.t1">
    <property type="protein sequence ID" value="ES5_v2.g18937.t1"/>
    <property type="gene ID" value="ES5_v2.g18937"/>
</dbReference>
<proteinExistence type="predicted"/>
<evidence type="ECO:0000313" key="2">
    <source>
        <dbReference type="WBParaSite" id="ES5_v2.g18937.t1"/>
    </source>
</evidence>
<reference evidence="2" key="1">
    <citation type="submission" date="2022-11" db="UniProtKB">
        <authorList>
            <consortium name="WormBaseParasite"/>
        </authorList>
    </citation>
    <scope>IDENTIFICATION</scope>
</reference>
<protein>
    <submittedName>
        <fullName evidence="2">Arrestin-like N-terminal domain-containing protein</fullName>
    </submittedName>
</protein>
<sequence length="275" mass="30954">MTSSKAKNENNSLLIELENTSGYYVAGSIVNGKLILSLSKPTKARNIILSAFGFAKTSFIDENDKDVQEVSAGKYCYNFSFEIPQNVLPSFAAENGQIKYGIKAEMEMHLGLNLKTEKKIYVLTIMHPSIVNNSVKSKFFYKEGKEKFITFEINAGQHQSYNRIFKITKYFPTISDEIIDVKHFVYIKLLKKSMLTSTITEKMSISLYTAKLEPLSGQNESISESSSKGTNNDVLPSTLTSNSNLRPQKALDLSVSDEKMTDPRIVKEHNFIIKL</sequence>
<organism evidence="1 2">
    <name type="scientific">Panagrolaimus sp. ES5</name>
    <dbReference type="NCBI Taxonomy" id="591445"/>
    <lineage>
        <taxon>Eukaryota</taxon>
        <taxon>Metazoa</taxon>
        <taxon>Ecdysozoa</taxon>
        <taxon>Nematoda</taxon>
        <taxon>Chromadorea</taxon>
        <taxon>Rhabditida</taxon>
        <taxon>Tylenchina</taxon>
        <taxon>Panagrolaimomorpha</taxon>
        <taxon>Panagrolaimoidea</taxon>
        <taxon>Panagrolaimidae</taxon>
        <taxon>Panagrolaimus</taxon>
    </lineage>
</organism>
<dbReference type="Proteomes" id="UP000887579">
    <property type="component" value="Unplaced"/>
</dbReference>
<accession>A0AC34FNF4</accession>
<evidence type="ECO:0000313" key="1">
    <source>
        <dbReference type="Proteomes" id="UP000887579"/>
    </source>
</evidence>